<feature type="transmembrane region" description="Helical" evidence="5">
    <location>
        <begin position="136"/>
        <end position="154"/>
    </location>
</feature>
<keyword evidence="4 5" id="KW-0472">Membrane</keyword>
<feature type="transmembrane region" description="Helical" evidence="5">
    <location>
        <begin position="77"/>
        <end position="97"/>
    </location>
</feature>
<dbReference type="OrthoDB" id="7375466at2"/>
<name>A0A1G7XAT2_9MICO</name>
<feature type="transmembrane region" description="Helical" evidence="5">
    <location>
        <begin position="206"/>
        <end position="224"/>
    </location>
</feature>
<feature type="transmembrane region" description="Helical" evidence="5">
    <location>
        <begin position="279"/>
        <end position="302"/>
    </location>
</feature>
<evidence type="ECO:0000256" key="2">
    <source>
        <dbReference type="ARBA" id="ARBA00022692"/>
    </source>
</evidence>
<feature type="transmembrane region" description="Helical" evidence="5">
    <location>
        <begin position="12"/>
        <end position="34"/>
    </location>
</feature>
<feature type="transmembrane region" description="Helical" evidence="5">
    <location>
        <begin position="415"/>
        <end position="432"/>
    </location>
</feature>
<organism evidence="7 8">
    <name type="scientific">Microbacterium pygmaeum</name>
    <dbReference type="NCBI Taxonomy" id="370764"/>
    <lineage>
        <taxon>Bacteria</taxon>
        <taxon>Bacillati</taxon>
        <taxon>Actinomycetota</taxon>
        <taxon>Actinomycetes</taxon>
        <taxon>Micrococcales</taxon>
        <taxon>Microbacteriaceae</taxon>
        <taxon>Microbacterium</taxon>
    </lineage>
</organism>
<dbReference type="PANTHER" id="PTHR42718">
    <property type="entry name" value="MAJOR FACILITATOR SUPERFAMILY MULTIDRUG TRANSPORTER MFSC"/>
    <property type="match status" value="1"/>
</dbReference>
<evidence type="ECO:0000313" key="7">
    <source>
        <dbReference type="EMBL" id="SDG81197.1"/>
    </source>
</evidence>
<accession>A0A1G7XAT2</accession>
<feature type="domain" description="Major facilitator superfamily (MFS) profile" evidence="6">
    <location>
        <begin position="12"/>
        <end position="473"/>
    </location>
</feature>
<evidence type="ECO:0000256" key="5">
    <source>
        <dbReference type="SAM" id="Phobius"/>
    </source>
</evidence>
<feature type="transmembrane region" description="Helical" evidence="5">
    <location>
        <begin position="340"/>
        <end position="363"/>
    </location>
</feature>
<dbReference type="PANTHER" id="PTHR42718:SF39">
    <property type="entry name" value="ACTINORHODIN TRANSPORTER-RELATED"/>
    <property type="match status" value="1"/>
</dbReference>
<evidence type="ECO:0000256" key="1">
    <source>
        <dbReference type="ARBA" id="ARBA00004651"/>
    </source>
</evidence>
<keyword evidence="8" id="KW-1185">Reference proteome</keyword>
<protein>
    <submittedName>
        <fullName evidence="7">Drug resistance transporter, EmrB/QacA subfamily</fullName>
    </submittedName>
</protein>
<dbReference type="GO" id="GO:0022857">
    <property type="term" value="F:transmembrane transporter activity"/>
    <property type="evidence" value="ECO:0007669"/>
    <property type="project" value="InterPro"/>
</dbReference>
<sequence length="484" mass="50424">MTASTQRARWSAFAVCLMAAGLAVLDISKVNVAIPAIEASLGATPTAVQLIVAGYVLAFGLALVPAGRAGDLRGRRVLFLIGVVLFGLASVVCGFAPNVTILVIGRLLEGIAAGTLMPQALGLLQRLFAGAERGKAFGLFGAMIGLTLAIAPPLGGLLVTIGGAEWGWRLVFLMNVPIVAVLIPLAARLLPPDGVRRSARGDLDPVGILLLAMTTLAVMAPFALTTGTAADSPLRWLLLPVAAVSGTAFAFWERRYVRIGQNPVVDFGMFRSRGYRHGVLIALAYYGGAPASMLVTTLFLQLGLGVGALQAGLSIVPFAVAFIVASWWSGRLTHRYGRPLVIIGLSIAIVGWGSAGAAAVVLPADEAQWLVPLSLILAGWGAGCVSAPNQTLTLNDIPPSNGGLAGSITQVAQRLGAAIGVAVLVSAFYGTIAQESFALGNLTAYRDAYRNAILAAIGFFCTAVIIAVMDERWRRRHGIRPMTE</sequence>
<proteinExistence type="predicted"/>
<evidence type="ECO:0000256" key="3">
    <source>
        <dbReference type="ARBA" id="ARBA00022989"/>
    </source>
</evidence>
<dbReference type="InterPro" id="IPR036259">
    <property type="entry name" value="MFS_trans_sf"/>
</dbReference>
<dbReference type="Gene3D" id="1.20.1720.10">
    <property type="entry name" value="Multidrug resistance protein D"/>
    <property type="match status" value="1"/>
</dbReference>
<dbReference type="InterPro" id="IPR011701">
    <property type="entry name" value="MFS"/>
</dbReference>
<dbReference type="Pfam" id="PF07690">
    <property type="entry name" value="MFS_1"/>
    <property type="match status" value="1"/>
</dbReference>
<dbReference type="CDD" id="cd17321">
    <property type="entry name" value="MFS_MMR_MDR_like"/>
    <property type="match status" value="1"/>
</dbReference>
<dbReference type="RefSeq" id="WP_157681785.1">
    <property type="nucleotide sequence ID" value="NZ_LT629692.1"/>
</dbReference>
<feature type="transmembrane region" description="Helical" evidence="5">
    <location>
        <begin position="103"/>
        <end position="124"/>
    </location>
</feature>
<evidence type="ECO:0000259" key="6">
    <source>
        <dbReference type="PROSITE" id="PS50850"/>
    </source>
</evidence>
<dbReference type="SUPFAM" id="SSF103473">
    <property type="entry name" value="MFS general substrate transporter"/>
    <property type="match status" value="1"/>
</dbReference>
<feature type="transmembrane region" description="Helical" evidence="5">
    <location>
        <begin position="452"/>
        <end position="469"/>
    </location>
</feature>
<keyword evidence="2 5" id="KW-0812">Transmembrane</keyword>
<dbReference type="EMBL" id="LT629692">
    <property type="protein sequence ID" value="SDG81197.1"/>
    <property type="molecule type" value="Genomic_DNA"/>
</dbReference>
<dbReference type="AlphaFoldDB" id="A0A1G7XAT2"/>
<evidence type="ECO:0000313" key="8">
    <source>
        <dbReference type="Proteomes" id="UP000199009"/>
    </source>
</evidence>
<dbReference type="Gene3D" id="1.20.1250.20">
    <property type="entry name" value="MFS general substrate transporter like domains"/>
    <property type="match status" value="1"/>
</dbReference>
<comment type="subcellular location">
    <subcellularLocation>
        <location evidence="1">Cell membrane</location>
        <topology evidence="1">Multi-pass membrane protein</topology>
    </subcellularLocation>
</comment>
<feature type="transmembrane region" description="Helical" evidence="5">
    <location>
        <begin position="369"/>
        <end position="387"/>
    </location>
</feature>
<dbReference type="PROSITE" id="PS50850">
    <property type="entry name" value="MFS"/>
    <property type="match status" value="1"/>
</dbReference>
<feature type="transmembrane region" description="Helical" evidence="5">
    <location>
        <begin position="46"/>
        <end position="65"/>
    </location>
</feature>
<dbReference type="GO" id="GO:0005886">
    <property type="term" value="C:plasma membrane"/>
    <property type="evidence" value="ECO:0007669"/>
    <property type="project" value="UniProtKB-SubCell"/>
</dbReference>
<evidence type="ECO:0000256" key="4">
    <source>
        <dbReference type="ARBA" id="ARBA00023136"/>
    </source>
</evidence>
<dbReference type="STRING" id="370764.SAMN04489810_1360"/>
<keyword evidence="3 5" id="KW-1133">Transmembrane helix</keyword>
<reference evidence="7 8" key="1">
    <citation type="submission" date="2016-10" db="EMBL/GenBank/DDBJ databases">
        <authorList>
            <person name="de Groot N.N."/>
        </authorList>
    </citation>
    <scope>NUCLEOTIDE SEQUENCE [LARGE SCALE GENOMIC DNA]</scope>
    <source>
        <strain evidence="7 8">DSM 23142</strain>
    </source>
</reference>
<dbReference type="Proteomes" id="UP000199009">
    <property type="component" value="Chromosome I"/>
</dbReference>
<gene>
    <name evidence="7" type="ORF">SAMN04489810_1360</name>
</gene>
<feature type="transmembrane region" description="Helical" evidence="5">
    <location>
        <begin position="166"/>
        <end position="185"/>
    </location>
</feature>
<dbReference type="InterPro" id="IPR020846">
    <property type="entry name" value="MFS_dom"/>
</dbReference>
<feature type="transmembrane region" description="Helical" evidence="5">
    <location>
        <begin position="236"/>
        <end position="252"/>
    </location>
</feature>
<feature type="transmembrane region" description="Helical" evidence="5">
    <location>
        <begin position="308"/>
        <end position="328"/>
    </location>
</feature>